<gene>
    <name evidence="10" type="ORF">FTO68_04135</name>
</gene>
<accession>A0ABD4TI70</accession>
<dbReference type="Gene3D" id="3.40.50.720">
    <property type="entry name" value="NAD(P)-binding Rossmann-like Domain"/>
    <property type="match status" value="2"/>
</dbReference>
<dbReference type="EC" id="1.1.1.336" evidence="2"/>
<dbReference type="PANTHER" id="PTHR43491:SF2">
    <property type="entry name" value="UDP-N-ACETYL-D-MANNOSAMINE DEHYDROGENASE"/>
    <property type="match status" value="1"/>
</dbReference>
<evidence type="ECO:0000259" key="9">
    <source>
        <dbReference type="SMART" id="SM00984"/>
    </source>
</evidence>
<dbReference type="PANTHER" id="PTHR43491">
    <property type="entry name" value="UDP-N-ACETYL-D-MANNOSAMINE DEHYDROGENASE"/>
    <property type="match status" value="1"/>
</dbReference>
<dbReference type="InterPro" id="IPR036220">
    <property type="entry name" value="UDP-Glc/GDP-Man_DH_C_sf"/>
</dbReference>
<dbReference type="SMART" id="SM00984">
    <property type="entry name" value="UDPG_MGDP_dh_C"/>
    <property type="match status" value="1"/>
</dbReference>
<dbReference type="InterPro" id="IPR036291">
    <property type="entry name" value="NAD(P)-bd_dom_sf"/>
</dbReference>
<sequence length="418" mass="45540">MNAPDITITTVCVVGLGYVGYPLACAFAEQIRTIGYDVDAKKIATINTSPGNRIEGTTDPARIREADVVIIAVPTPVTKAKDPDLSYIVSAGETVGKHMKPGAIVVLESTVYPGLTEEVFVPVLEQVSGMACGRDFFVGYSPERINPGDDEHTLEKITKIVSGMDEATAATLAKLYGRITTVHLAPDIRTAEAAKVIENVQRDLNIALMNELSIIFGRMGIDTKAVLDAAGTKWNFHHYRPGLVGGHCIPVDPYYLVMKAEELGYHPQVILAGRAINDSMPRHVAGIAIKELNRSGKVIKGSKVLIMGLTYKENVPDTRESPVEEMVKEFEDFHLKVYGFDPLLSPDQIEHFGAKAVEQLDSGMQVDCIVVNAPHDAFRKLAVEDLLAICNGKPVVVDVAGVFRECGEMRDGCYYRVL</sequence>
<dbReference type="AlphaFoldDB" id="A0ABD4TI70"/>
<dbReference type="Proteomes" id="UP001524383">
    <property type="component" value="Unassembled WGS sequence"/>
</dbReference>
<protein>
    <recommendedName>
        <fullName evidence="3">UDP-N-acetyl-D-mannosamine dehydrogenase</fullName>
        <ecNumber evidence="2">1.1.1.336</ecNumber>
    </recommendedName>
    <alternativeName>
        <fullName evidence="6">UDP-ManNAc 6-dehydrogenase</fullName>
    </alternativeName>
</protein>
<keyword evidence="5" id="KW-0520">NAD</keyword>
<dbReference type="SUPFAM" id="SSF48179">
    <property type="entry name" value="6-phosphogluconate dehydrogenase C-terminal domain-like"/>
    <property type="match status" value="1"/>
</dbReference>
<dbReference type="RefSeq" id="WP_255332126.1">
    <property type="nucleotide sequence ID" value="NZ_VOTZ01000006.1"/>
</dbReference>
<comment type="catalytic activity">
    <reaction evidence="7">
        <text>UDP-N-acetyl-alpha-D-mannosamine + 2 NAD(+) + H2O = UDP-N-acetyl-alpha-D-mannosaminouronate + 2 NADH + 3 H(+)</text>
        <dbReference type="Rhea" id="RHEA:25780"/>
        <dbReference type="ChEBI" id="CHEBI:15377"/>
        <dbReference type="ChEBI" id="CHEBI:15378"/>
        <dbReference type="ChEBI" id="CHEBI:57540"/>
        <dbReference type="ChEBI" id="CHEBI:57945"/>
        <dbReference type="ChEBI" id="CHEBI:68623"/>
        <dbReference type="ChEBI" id="CHEBI:70731"/>
        <dbReference type="EC" id="1.1.1.336"/>
    </reaction>
</comment>
<dbReference type="InterPro" id="IPR028359">
    <property type="entry name" value="UDP_ManNAc/GlcNAc_DH"/>
</dbReference>
<dbReference type="InterPro" id="IPR014027">
    <property type="entry name" value="UDP-Glc/GDP-Man_DH_C"/>
</dbReference>
<dbReference type="GO" id="GO:0089714">
    <property type="term" value="F:UDP-N-acetyl-D-mannosamine dehydrogenase activity"/>
    <property type="evidence" value="ECO:0007669"/>
    <property type="project" value="UniProtKB-EC"/>
</dbReference>
<dbReference type="InterPro" id="IPR017476">
    <property type="entry name" value="UDP-Glc/GDP-Man"/>
</dbReference>
<evidence type="ECO:0000313" key="10">
    <source>
        <dbReference type="EMBL" id="MCQ1538181.1"/>
    </source>
</evidence>
<dbReference type="InterPro" id="IPR008927">
    <property type="entry name" value="6-PGluconate_DH-like_C_sf"/>
</dbReference>
<dbReference type="Pfam" id="PF00984">
    <property type="entry name" value="UDPG_MGDP_dh"/>
    <property type="match status" value="1"/>
</dbReference>
<keyword evidence="11" id="KW-1185">Reference proteome</keyword>
<evidence type="ECO:0000256" key="2">
    <source>
        <dbReference type="ARBA" id="ARBA00012935"/>
    </source>
</evidence>
<evidence type="ECO:0000256" key="4">
    <source>
        <dbReference type="ARBA" id="ARBA00023002"/>
    </source>
</evidence>
<name>A0ABD4TI70_9EURY</name>
<dbReference type="Pfam" id="PF03720">
    <property type="entry name" value="UDPG_MGDP_dh_C"/>
    <property type="match status" value="1"/>
</dbReference>
<evidence type="ECO:0000256" key="6">
    <source>
        <dbReference type="ARBA" id="ARBA00030172"/>
    </source>
</evidence>
<dbReference type="Pfam" id="PF03721">
    <property type="entry name" value="UDPG_MGDP_dh_N"/>
    <property type="match status" value="2"/>
</dbReference>
<organism evidence="10 11">
    <name type="scientific">Methanocalculus taiwanensis</name>
    <dbReference type="NCBI Taxonomy" id="106207"/>
    <lineage>
        <taxon>Archaea</taxon>
        <taxon>Methanobacteriati</taxon>
        <taxon>Methanobacteriota</taxon>
        <taxon>Stenosarchaea group</taxon>
        <taxon>Methanomicrobia</taxon>
        <taxon>Methanomicrobiales</taxon>
        <taxon>Methanocalculaceae</taxon>
        <taxon>Methanocalculus</taxon>
    </lineage>
</organism>
<reference evidence="10 11" key="1">
    <citation type="submission" date="2019-08" db="EMBL/GenBank/DDBJ databases">
        <authorList>
            <person name="Chen S.-C."/>
            <person name="Lai M.-C."/>
            <person name="You Y.-T."/>
        </authorList>
    </citation>
    <scope>NUCLEOTIDE SEQUENCE [LARGE SCALE GENOMIC DNA]</scope>
    <source>
        <strain evidence="10 11">P2F9704a</strain>
    </source>
</reference>
<evidence type="ECO:0000256" key="5">
    <source>
        <dbReference type="ARBA" id="ARBA00023027"/>
    </source>
</evidence>
<proteinExistence type="inferred from homology"/>
<dbReference type="InterPro" id="IPR014026">
    <property type="entry name" value="UDP-Glc/GDP-Man_DH_dimer"/>
</dbReference>
<evidence type="ECO:0000256" key="7">
    <source>
        <dbReference type="ARBA" id="ARBA00049130"/>
    </source>
</evidence>
<dbReference type="PIRSF" id="PIRSF000124">
    <property type="entry name" value="UDPglc_GDPman_dh"/>
    <property type="match status" value="1"/>
</dbReference>
<evidence type="ECO:0000256" key="1">
    <source>
        <dbReference type="ARBA" id="ARBA00006601"/>
    </source>
</evidence>
<dbReference type="EMBL" id="VOTZ01000006">
    <property type="protein sequence ID" value="MCQ1538181.1"/>
    <property type="molecule type" value="Genomic_DNA"/>
</dbReference>
<keyword evidence="4" id="KW-0560">Oxidoreductase</keyword>
<evidence type="ECO:0000256" key="3">
    <source>
        <dbReference type="ARBA" id="ARBA00016796"/>
    </source>
</evidence>
<dbReference type="SUPFAM" id="SSF52413">
    <property type="entry name" value="UDP-glucose/GDP-mannose dehydrogenase C-terminal domain"/>
    <property type="match status" value="1"/>
</dbReference>
<evidence type="ECO:0000256" key="8">
    <source>
        <dbReference type="PIRNR" id="PIRNR000124"/>
    </source>
</evidence>
<dbReference type="SUPFAM" id="SSF51735">
    <property type="entry name" value="NAD(P)-binding Rossmann-fold domains"/>
    <property type="match status" value="1"/>
</dbReference>
<dbReference type="NCBIfam" id="TIGR03026">
    <property type="entry name" value="NDP-sugDHase"/>
    <property type="match status" value="1"/>
</dbReference>
<dbReference type="InterPro" id="IPR001732">
    <property type="entry name" value="UDP-Glc/GDP-Man_DH_N"/>
</dbReference>
<feature type="domain" description="UDP-glucose/GDP-mannose dehydrogenase C-terminal" evidence="9">
    <location>
        <begin position="305"/>
        <end position="405"/>
    </location>
</feature>
<comment type="caution">
    <text evidence="10">The sequence shown here is derived from an EMBL/GenBank/DDBJ whole genome shotgun (WGS) entry which is preliminary data.</text>
</comment>
<evidence type="ECO:0000313" key="11">
    <source>
        <dbReference type="Proteomes" id="UP001524383"/>
    </source>
</evidence>
<dbReference type="PIRSF" id="PIRSF500136">
    <property type="entry name" value="UDP_ManNAc_DH"/>
    <property type="match status" value="1"/>
</dbReference>
<comment type="similarity">
    <text evidence="1 8">Belongs to the UDP-glucose/GDP-mannose dehydrogenase family.</text>
</comment>